<dbReference type="Proteomes" id="UP001595896">
    <property type="component" value="Unassembled WGS sequence"/>
</dbReference>
<feature type="compositionally biased region" description="Acidic residues" evidence="1">
    <location>
        <begin position="48"/>
        <end position="64"/>
    </location>
</feature>
<dbReference type="Gene3D" id="2.70.70.10">
    <property type="entry name" value="Glucose Permease (Domain IIA)"/>
    <property type="match status" value="1"/>
</dbReference>
<dbReference type="PANTHER" id="PTHR21666">
    <property type="entry name" value="PEPTIDASE-RELATED"/>
    <property type="match status" value="1"/>
</dbReference>
<evidence type="ECO:0000256" key="1">
    <source>
        <dbReference type="SAM" id="MobiDB-lite"/>
    </source>
</evidence>
<evidence type="ECO:0000259" key="2">
    <source>
        <dbReference type="Pfam" id="PF01551"/>
    </source>
</evidence>
<feature type="compositionally biased region" description="Low complexity" evidence="1">
    <location>
        <begin position="22"/>
        <end position="34"/>
    </location>
</feature>
<feature type="domain" description="M23ase beta-sheet core" evidence="2">
    <location>
        <begin position="283"/>
        <end position="349"/>
    </location>
</feature>
<gene>
    <name evidence="3" type="ORF">ACFO4L_02605</name>
</gene>
<evidence type="ECO:0000313" key="4">
    <source>
        <dbReference type="Proteomes" id="UP001595896"/>
    </source>
</evidence>
<keyword evidence="4" id="KW-1185">Reference proteome</keyword>
<dbReference type="InterPro" id="IPR016047">
    <property type="entry name" value="M23ase_b-sheet_dom"/>
</dbReference>
<dbReference type="EMBL" id="JBHSGK010000003">
    <property type="protein sequence ID" value="MFC4735465.1"/>
    <property type="molecule type" value="Genomic_DNA"/>
</dbReference>
<feature type="region of interest" description="Disordered" evidence="1">
    <location>
        <begin position="19"/>
        <end position="64"/>
    </location>
</feature>
<dbReference type="PANTHER" id="PTHR21666:SF270">
    <property type="entry name" value="MUREIN HYDROLASE ACTIVATOR ENVC"/>
    <property type="match status" value="1"/>
</dbReference>
<keyword evidence="3" id="KW-0378">Hydrolase</keyword>
<dbReference type="SUPFAM" id="SSF51261">
    <property type="entry name" value="Duplicated hybrid motif"/>
    <property type="match status" value="1"/>
</dbReference>
<proteinExistence type="predicted"/>
<dbReference type="GO" id="GO:0016787">
    <property type="term" value="F:hydrolase activity"/>
    <property type="evidence" value="ECO:0007669"/>
    <property type="project" value="UniProtKB-KW"/>
</dbReference>
<dbReference type="EC" id="3.4.24.-" evidence="3"/>
<name>A0ABV9NTU0_9BACI</name>
<comment type="caution">
    <text evidence="3">The sequence shown here is derived from an EMBL/GenBank/DDBJ whole genome shotgun (WGS) entry which is preliminary data.</text>
</comment>
<dbReference type="PROSITE" id="PS51257">
    <property type="entry name" value="PROKAR_LIPOPROTEIN"/>
    <property type="match status" value="1"/>
</dbReference>
<evidence type="ECO:0000313" key="3">
    <source>
        <dbReference type="EMBL" id="MFC4735465.1"/>
    </source>
</evidence>
<dbReference type="Pfam" id="PF01551">
    <property type="entry name" value="Peptidase_M23"/>
    <property type="match status" value="1"/>
</dbReference>
<protein>
    <submittedName>
        <fullName evidence="3">M23 family metallopeptidase</fullName>
        <ecNumber evidence="3">3.4.24.-</ecNumber>
    </submittedName>
</protein>
<dbReference type="InterPro" id="IPR050570">
    <property type="entry name" value="Cell_wall_metabolism_enzyme"/>
</dbReference>
<accession>A0ABV9NTU0</accession>
<dbReference type="InterPro" id="IPR011055">
    <property type="entry name" value="Dup_hybrid_motif"/>
</dbReference>
<dbReference type="CDD" id="cd12797">
    <property type="entry name" value="M23_peptidase"/>
    <property type="match status" value="1"/>
</dbReference>
<organism evidence="3 4">
    <name type="scientific">Bacillus daqingensis</name>
    <dbReference type="NCBI Taxonomy" id="872396"/>
    <lineage>
        <taxon>Bacteria</taxon>
        <taxon>Bacillati</taxon>
        <taxon>Bacillota</taxon>
        <taxon>Bacilli</taxon>
        <taxon>Bacillales</taxon>
        <taxon>Bacillaceae</taxon>
        <taxon>Bacillus</taxon>
    </lineage>
</organism>
<sequence>MKKWYLISAGILLAGCADMNDDTNSNNNNSAAEQQDNELTADEKNAEDVENENDPEEQEPEPSYDAELTLDGDYVSAEEAAEELGLSYMYDDVNRSVEITWEDLDIYLVERIPVMEINGQYLPYEAAFLETNEGEEALLHRDLFEYGFETELEEEEGELFITLPDDPPSIEAEAEIESMTPEDMVAYLEFLERPIEDASVSTVESHLPGAPRDYRNGEHEGIDYYDYASGVEITTDTPIYAMAEGTVVRSDLDYEDYPSEEERDAELEVAAEAGFTPEYILDRLRGQQVWVQYDYGVMIRFAHLDDIPEDVEVGDTVDAETVIGYVGNSGTSYALIGDDGGLHLHKDLLIDGQLFWEPFTLEETADILRELWP</sequence>
<dbReference type="RefSeq" id="WP_377908086.1">
    <property type="nucleotide sequence ID" value="NZ_JBHSGK010000003.1"/>
</dbReference>
<reference evidence="4" key="1">
    <citation type="journal article" date="2019" name="Int. J. Syst. Evol. Microbiol.">
        <title>The Global Catalogue of Microorganisms (GCM) 10K type strain sequencing project: providing services to taxonomists for standard genome sequencing and annotation.</title>
        <authorList>
            <consortium name="The Broad Institute Genomics Platform"/>
            <consortium name="The Broad Institute Genome Sequencing Center for Infectious Disease"/>
            <person name="Wu L."/>
            <person name="Ma J."/>
        </authorList>
    </citation>
    <scope>NUCLEOTIDE SEQUENCE [LARGE SCALE GENOMIC DNA]</scope>
    <source>
        <strain evidence="4">JCM 12165</strain>
    </source>
</reference>